<organism evidence="2 3">
    <name type="scientific">Acer negundo</name>
    <name type="common">Box elder</name>
    <dbReference type="NCBI Taxonomy" id="4023"/>
    <lineage>
        <taxon>Eukaryota</taxon>
        <taxon>Viridiplantae</taxon>
        <taxon>Streptophyta</taxon>
        <taxon>Embryophyta</taxon>
        <taxon>Tracheophyta</taxon>
        <taxon>Spermatophyta</taxon>
        <taxon>Magnoliopsida</taxon>
        <taxon>eudicotyledons</taxon>
        <taxon>Gunneridae</taxon>
        <taxon>Pentapetalae</taxon>
        <taxon>rosids</taxon>
        <taxon>malvids</taxon>
        <taxon>Sapindales</taxon>
        <taxon>Sapindaceae</taxon>
        <taxon>Hippocastanoideae</taxon>
        <taxon>Acereae</taxon>
        <taxon>Acer</taxon>
    </lineage>
</organism>
<accession>A0AAD5NLA7</accession>
<name>A0AAD5NLA7_ACENE</name>
<evidence type="ECO:0000256" key="1">
    <source>
        <dbReference type="SAM" id="MobiDB-lite"/>
    </source>
</evidence>
<keyword evidence="3" id="KW-1185">Reference proteome</keyword>
<gene>
    <name evidence="2" type="ORF">LWI28_005705</name>
</gene>
<evidence type="ECO:0000313" key="3">
    <source>
        <dbReference type="Proteomes" id="UP001064489"/>
    </source>
</evidence>
<feature type="compositionally biased region" description="Basic residues" evidence="1">
    <location>
        <begin position="96"/>
        <end position="109"/>
    </location>
</feature>
<protein>
    <submittedName>
        <fullName evidence="2">Uncharacterized protein</fullName>
    </submittedName>
</protein>
<proteinExistence type="predicted"/>
<reference evidence="2" key="2">
    <citation type="submission" date="2023-02" db="EMBL/GenBank/DDBJ databases">
        <authorList>
            <person name="Swenson N.G."/>
            <person name="Wegrzyn J.L."/>
            <person name="Mcevoy S.L."/>
        </authorList>
    </citation>
    <scope>NUCLEOTIDE SEQUENCE</scope>
    <source>
        <strain evidence="2">91603</strain>
        <tissue evidence="2">Leaf</tissue>
    </source>
</reference>
<feature type="region of interest" description="Disordered" evidence="1">
    <location>
        <begin position="83"/>
        <end position="126"/>
    </location>
</feature>
<dbReference type="EMBL" id="JAJSOW010000105">
    <property type="protein sequence ID" value="KAI9164989.1"/>
    <property type="molecule type" value="Genomic_DNA"/>
</dbReference>
<reference evidence="2" key="1">
    <citation type="journal article" date="2022" name="Plant J.">
        <title>Strategies of tolerance reflected in two North American maple genomes.</title>
        <authorList>
            <person name="McEvoy S.L."/>
            <person name="Sezen U.U."/>
            <person name="Trouern-Trend A."/>
            <person name="McMahon S.M."/>
            <person name="Schaberg P.G."/>
            <person name="Yang J."/>
            <person name="Wegrzyn J.L."/>
            <person name="Swenson N.G."/>
        </authorList>
    </citation>
    <scope>NUCLEOTIDE SEQUENCE</scope>
    <source>
        <strain evidence="2">91603</strain>
    </source>
</reference>
<evidence type="ECO:0000313" key="2">
    <source>
        <dbReference type="EMBL" id="KAI9164989.1"/>
    </source>
</evidence>
<sequence length="126" mass="13632">MKILVREIGTVSGPPNYGDGNIDQALANRKIIGKIGEKSSGKSVNKGGRLNSKKADRSRFAILSEDGEEEPIYLADSTSVKGIASKPLQENVSGVWRKKSGKGSRKVTPSRHDSHHDGMEEDLEDS</sequence>
<dbReference type="Proteomes" id="UP001064489">
    <property type="component" value="Chromosome 10"/>
</dbReference>
<dbReference type="AlphaFoldDB" id="A0AAD5NLA7"/>
<comment type="caution">
    <text evidence="2">The sequence shown here is derived from an EMBL/GenBank/DDBJ whole genome shotgun (WGS) entry which is preliminary data.</text>
</comment>